<dbReference type="SUPFAM" id="SSF161098">
    <property type="entry name" value="MetI-like"/>
    <property type="match status" value="1"/>
</dbReference>
<evidence type="ECO:0000313" key="10">
    <source>
        <dbReference type="EMBL" id="TCS88677.1"/>
    </source>
</evidence>
<dbReference type="GO" id="GO:0035435">
    <property type="term" value="P:phosphate ion transmembrane transport"/>
    <property type="evidence" value="ECO:0007669"/>
    <property type="project" value="InterPro"/>
</dbReference>
<proteinExistence type="inferred from homology"/>
<evidence type="ECO:0000256" key="8">
    <source>
        <dbReference type="RuleBase" id="RU363043"/>
    </source>
</evidence>
<evidence type="ECO:0000313" key="11">
    <source>
        <dbReference type="Proteomes" id="UP000294567"/>
    </source>
</evidence>
<feature type="domain" description="ABC transmembrane type-1" evidence="9">
    <location>
        <begin position="55"/>
        <end position="258"/>
    </location>
</feature>
<keyword evidence="3" id="KW-0813">Transport</keyword>
<evidence type="ECO:0000256" key="1">
    <source>
        <dbReference type="ARBA" id="ARBA00004651"/>
    </source>
</evidence>
<dbReference type="PANTHER" id="PTHR43470">
    <property type="entry name" value="PHOSPHATE TRANSPORT SYSTEM PERMEASE PROTEIN PSTA-RELATED"/>
    <property type="match status" value="1"/>
</dbReference>
<dbReference type="InterPro" id="IPR035906">
    <property type="entry name" value="MetI-like_sf"/>
</dbReference>
<keyword evidence="4 8" id="KW-1003">Cell membrane</keyword>
<dbReference type="OrthoDB" id="9785113at2"/>
<evidence type="ECO:0000256" key="5">
    <source>
        <dbReference type="ARBA" id="ARBA00022692"/>
    </source>
</evidence>
<keyword evidence="11" id="KW-1185">Reference proteome</keyword>
<dbReference type="InterPro" id="IPR000515">
    <property type="entry name" value="MetI-like"/>
</dbReference>
<dbReference type="GO" id="GO:0005886">
    <property type="term" value="C:plasma membrane"/>
    <property type="evidence" value="ECO:0007669"/>
    <property type="project" value="UniProtKB-SubCell"/>
</dbReference>
<evidence type="ECO:0000259" key="9">
    <source>
        <dbReference type="PROSITE" id="PS50928"/>
    </source>
</evidence>
<dbReference type="CDD" id="cd06261">
    <property type="entry name" value="TM_PBP2"/>
    <property type="match status" value="1"/>
</dbReference>
<dbReference type="RefSeq" id="WP_132027679.1">
    <property type="nucleotide sequence ID" value="NZ_CP068564.1"/>
</dbReference>
<dbReference type="NCBIfam" id="TIGR00974">
    <property type="entry name" value="3a0107s02c"/>
    <property type="match status" value="1"/>
</dbReference>
<protein>
    <recommendedName>
        <fullName evidence="8">Phosphate transport system permease protein PstA</fullName>
    </recommendedName>
</protein>
<dbReference type="EMBL" id="SMAE01000007">
    <property type="protein sequence ID" value="TCS88677.1"/>
    <property type="molecule type" value="Genomic_DNA"/>
</dbReference>
<keyword evidence="6 8" id="KW-1133">Transmembrane helix</keyword>
<gene>
    <name evidence="10" type="ORF">EDD65_10727</name>
</gene>
<feature type="transmembrane region" description="Helical" evidence="8">
    <location>
        <begin position="175"/>
        <end position="196"/>
    </location>
</feature>
<evidence type="ECO:0000256" key="6">
    <source>
        <dbReference type="ARBA" id="ARBA00022989"/>
    </source>
</evidence>
<dbReference type="GO" id="GO:0005315">
    <property type="term" value="F:phosphate transmembrane transporter activity"/>
    <property type="evidence" value="ECO:0007669"/>
    <property type="project" value="InterPro"/>
</dbReference>
<comment type="caution">
    <text evidence="10">The sequence shown here is derived from an EMBL/GenBank/DDBJ whole genome shotgun (WGS) entry which is preliminary data.</text>
</comment>
<dbReference type="AlphaFoldDB" id="A0A4R3KTL5"/>
<dbReference type="PROSITE" id="PS50928">
    <property type="entry name" value="ABC_TM1"/>
    <property type="match status" value="1"/>
</dbReference>
<evidence type="ECO:0000256" key="2">
    <source>
        <dbReference type="ARBA" id="ARBA00007069"/>
    </source>
</evidence>
<evidence type="ECO:0000256" key="4">
    <source>
        <dbReference type="ARBA" id="ARBA00022475"/>
    </source>
</evidence>
<dbReference type="Pfam" id="PF00528">
    <property type="entry name" value="BPD_transp_1"/>
    <property type="match status" value="1"/>
</dbReference>
<comment type="similarity">
    <text evidence="2 8">Belongs to the binding-protein-dependent transport system permease family. CysTW subfamily.</text>
</comment>
<keyword evidence="5 8" id="KW-0812">Transmembrane</keyword>
<feature type="transmembrane region" description="Helical" evidence="8">
    <location>
        <begin position="125"/>
        <end position="143"/>
    </location>
</feature>
<organism evidence="10 11">
    <name type="scientific">Keratinibaculum paraultunense</name>
    <dbReference type="NCBI Taxonomy" id="1278232"/>
    <lineage>
        <taxon>Bacteria</taxon>
        <taxon>Bacillati</taxon>
        <taxon>Bacillota</taxon>
        <taxon>Tissierellia</taxon>
        <taxon>Tissierellales</taxon>
        <taxon>Tepidimicrobiaceae</taxon>
        <taxon>Keratinibaculum</taxon>
    </lineage>
</organism>
<dbReference type="Proteomes" id="UP000294567">
    <property type="component" value="Unassembled WGS sequence"/>
</dbReference>
<sequence length="272" mass="29758">MSKTIKIIVKISAFITFGTLFFLIGYILIKGIPNLNLSMFKVKYTTDNVSLFPAMITTIMLVFLTLIIATPIGIFTGFYLVEYAKKGNIFVEIIRIATETLSGIPSIIYGLFGMLFFVIKLNFKFSLLAGTLTSVIMVLPLIIRTTEEALLSVDNSLREASFALGAGKLRTIFRVVLPVAIPGILSGIILSIGRIVGETAALIFTLGTVPKIPKNLFSSGRTLALHMYVLSTEGFHVKESYATGVVLLIIVLIINKISTLLSNKLAKENQNE</sequence>
<feature type="transmembrane region" description="Helical" evidence="8">
    <location>
        <begin position="49"/>
        <end position="81"/>
    </location>
</feature>
<comment type="subcellular location">
    <subcellularLocation>
        <location evidence="1 8">Cell membrane</location>
        <topology evidence="1 8">Multi-pass membrane protein</topology>
    </subcellularLocation>
</comment>
<evidence type="ECO:0000256" key="3">
    <source>
        <dbReference type="ARBA" id="ARBA00022448"/>
    </source>
</evidence>
<accession>A0A4R3KTL5</accession>
<evidence type="ECO:0000256" key="7">
    <source>
        <dbReference type="ARBA" id="ARBA00023136"/>
    </source>
</evidence>
<dbReference type="Gene3D" id="1.10.3720.10">
    <property type="entry name" value="MetI-like"/>
    <property type="match status" value="1"/>
</dbReference>
<dbReference type="InterPro" id="IPR005672">
    <property type="entry name" value="Phosphate_PstA"/>
</dbReference>
<dbReference type="PANTHER" id="PTHR43470:SF3">
    <property type="entry name" value="PHOSPHATE TRANSPORT SYSTEM PERMEASE PROTEIN PSTA-RELATED"/>
    <property type="match status" value="1"/>
</dbReference>
<keyword evidence="7 8" id="KW-0472">Membrane</keyword>
<feature type="transmembrane region" description="Helical" evidence="8">
    <location>
        <begin position="241"/>
        <end position="261"/>
    </location>
</feature>
<name>A0A4R3KTL5_9FIRM</name>
<feature type="transmembrane region" description="Helical" evidence="8">
    <location>
        <begin position="7"/>
        <end position="29"/>
    </location>
</feature>
<feature type="transmembrane region" description="Helical" evidence="8">
    <location>
        <begin position="93"/>
        <end position="119"/>
    </location>
</feature>
<reference evidence="10 11" key="1">
    <citation type="submission" date="2019-03" db="EMBL/GenBank/DDBJ databases">
        <title>Genomic Encyclopedia of Type Strains, Phase IV (KMG-IV): sequencing the most valuable type-strain genomes for metagenomic binning, comparative biology and taxonomic classification.</title>
        <authorList>
            <person name="Goeker M."/>
        </authorList>
    </citation>
    <scope>NUCLEOTIDE SEQUENCE [LARGE SCALE GENOMIC DNA]</scope>
    <source>
        <strain evidence="10 11">DSM 26752</strain>
    </source>
</reference>